<dbReference type="Gene3D" id="3.40.190.150">
    <property type="entry name" value="Bordetella uptake gene, domain 1"/>
    <property type="match status" value="1"/>
</dbReference>
<dbReference type="SUPFAM" id="SSF53850">
    <property type="entry name" value="Periplasmic binding protein-like II"/>
    <property type="match status" value="1"/>
</dbReference>
<dbReference type="PANTHER" id="PTHR42928">
    <property type="entry name" value="TRICARBOXYLATE-BINDING PROTEIN"/>
    <property type="match status" value="1"/>
</dbReference>
<evidence type="ECO:0000313" key="4">
    <source>
        <dbReference type="Proteomes" id="UP000249453"/>
    </source>
</evidence>
<dbReference type="InterPro" id="IPR005064">
    <property type="entry name" value="BUG"/>
</dbReference>
<feature type="chain" id="PRO_5016825890" evidence="2">
    <location>
        <begin position="20"/>
        <end position="321"/>
    </location>
</feature>
<dbReference type="PIRSF" id="PIRSF017082">
    <property type="entry name" value="YflP"/>
    <property type="match status" value="1"/>
</dbReference>
<comment type="caution">
    <text evidence="3">The sequence shown here is derived from an EMBL/GenBank/DDBJ whole genome shotgun (WGS) entry which is preliminary data.</text>
</comment>
<dbReference type="Proteomes" id="UP000249453">
    <property type="component" value="Unassembled WGS sequence"/>
</dbReference>
<gene>
    <name evidence="3" type="ORF">C7374_11141</name>
</gene>
<protein>
    <submittedName>
        <fullName evidence="3">Tripartite-type tricarboxylate transporter receptor subunit TctC</fullName>
    </submittedName>
</protein>
<dbReference type="Gene3D" id="3.40.190.10">
    <property type="entry name" value="Periplasmic binding protein-like II"/>
    <property type="match status" value="1"/>
</dbReference>
<evidence type="ECO:0000313" key="3">
    <source>
        <dbReference type="EMBL" id="RAK27047.1"/>
    </source>
</evidence>
<sequence>MKFAKTLLAAILLSSTAGAALADYPDRPITLLVAWGAGGGTDAVARVIAVGLEKELGQSVNVVNRTGGSGVVGHSAMADAAPDGYTLGLATTEVNLMHWLGLTDLTYEVFTPLALMNQDPAGVQVAADSKYKTVGELLEAIKTSEPGTFRATGSGQGSSWHVAIAGLLNSEGIEASKVTWVPSDGAASGLQELLSGGTDIVPSSLVEARALIEAGRVKSLAYMNKERSKLFPDVPTLKEETGSDWEFGAWRGIVAPKNLPDDVKERLVTALDNVFKSDEYNEFMTAQGFGASFLPGEEFGEFMATNDVNFGETMKAIGLAK</sequence>
<dbReference type="EMBL" id="QLMK01000011">
    <property type="protein sequence ID" value="RAK27047.1"/>
    <property type="molecule type" value="Genomic_DNA"/>
</dbReference>
<accession>A0A364JTF5</accession>
<evidence type="ECO:0000256" key="2">
    <source>
        <dbReference type="SAM" id="SignalP"/>
    </source>
</evidence>
<dbReference type="OrthoDB" id="7243230at2"/>
<dbReference type="Pfam" id="PF03401">
    <property type="entry name" value="TctC"/>
    <property type="match status" value="1"/>
</dbReference>
<name>A0A364JTF5_9HYPH</name>
<dbReference type="AlphaFoldDB" id="A0A364JTF5"/>
<proteinExistence type="inferred from homology"/>
<organism evidence="3 4">
    <name type="scientific">Falsochrobactrum ovis</name>
    <dbReference type="NCBI Taxonomy" id="1293442"/>
    <lineage>
        <taxon>Bacteria</taxon>
        <taxon>Pseudomonadati</taxon>
        <taxon>Pseudomonadota</taxon>
        <taxon>Alphaproteobacteria</taxon>
        <taxon>Hyphomicrobiales</taxon>
        <taxon>Brucellaceae</taxon>
        <taxon>Falsochrobactrum</taxon>
    </lineage>
</organism>
<dbReference type="InterPro" id="IPR042100">
    <property type="entry name" value="Bug_dom1"/>
</dbReference>
<keyword evidence="3" id="KW-0675">Receptor</keyword>
<evidence type="ECO:0000256" key="1">
    <source>
        <dbReference type="ARBA" id="ARBA00006987"/>
    </source>
</evidence>
<keyword evidence="2" id="KW-0732">Signal</keyword>
<keyword evidence="4" id="KW-1185">Reference proteome</keyword>
<dbReference type="CDD" id="cd07012">
    <property type="entry name" value="PBP2_Bug_TTT"/>
    <property type="match status" value="1"/>
</dbReference>
<feature type="signal peptide" evidence="2">
    <location>
        <begin position="1"/>
        <end position="19"/>
    </location>
</feature>
<dbReference type="RefSeq" id="WP_111575858.1">
    <property type="nucleotide sequence ID" value="NZ_JBHEEY010000011.1"/>
</dbReference>
<reference evidence="3 4" key="1">
    <citation type="submission" date="2018-06" db="EMBL/GenBank/DDBJ databases">
        <title>Genomic Encyclopedia of Type Strains, Phase IV (KMG-IV): sequencing the most valuable type-strain genomes for metagenomic binning, comparative biology and taxonomic classification.</title>
        <authorList>
            <person name="Goeker M."/>
        </authorList>
    </citation>
    <scope>NUCLEOTIDE SEQUENCE [LARGE SCALE GENOMIC DNA]</scope>
    <source>
        <strain evidence="3 4">DSM 26720</strain>
    </source>
</reference>
<dbReference type="PANTHER" id="PTHR42928:SF5">
    <property type="entry name" value="BLR1237 PROTEIN"/>
    <property type="match status" value="1"/>
</dbReference>
<comment type="similarity">
    <text evidence="1">Belongs to the UPF0065 (bug) family.</text>
</comment>